<protein>
    <submittedName>
        <fullName evidence="2">Uncharacterized protein</fullName>
    </submittedName>
</protein>
<dbReference type="AlphaFoldDB" id="A0A8D8RIK0"/>
<organism evidence="2">
    <name type="scientific">Cacopsylla melanoneura</name>
    <dbReference type="NCBI Taxonomy" id="428564"/>
    <lineage>
        <taxon>Eukaryota</taxon>
        <taxon>Metazoa</taxon>
        <taxon>Ecdysozoa</taxon>
        <taxon>Arthropoda</taxon>
        <taxon>Hexapoda</taxon>
        <taxon>Insecta</taxon>
        <taxon>Pterygota</taxon>
        <taxon>Neoptera</taxon>
        <taxon>Paraneoptera</taxon>
        <taxon>Hemiptera</taxon>
        <taxon>Sternorrhyncha</taxon>
        <taxon>Psylloidea</taxon>
        <taxon>Psyllidae</taxon>
        <taxon>Psyllinae</taxon>
        <taxon>Cacopsylla</taxon>
    </lineage>
</organism>
<accession>A0A8D8RIK0</accession>
<evidence type="ECO:0000256" key="1">
    <source>
        <dbReference type="SAM" id="Phobius"/>
    </source>
</evidence>
<proteinExistence type="predicted"/>
<name>A0A8D8RIK0_9HEMI</name>
<reference evidence="2" key="1">
    <citation type="submission" date="2021-05" db="EMBL/GenBank/DDBJ databases">
        <authorList>
            <person name="Alioto T."/>
            <person name="Alioto T."/>
            <person name="Gomez Garrido J."/>
        </authorList>
    </citation>
    <scope>NUCLEOTIDE SEQUENCE</scope>
</reference>
<keyword evidence="1" id="KW-0472">Membrane</keyword>
<evidence type="ECO:0000313" key="2">
    <source>
        <dbReference type="EMBL" id="CAG6651351.1"/>
    </source>
</evidence>
<keyword evidence="1" id="KW-0812">Transmembrane</keyword>
<feature type="transmembrane region" description="Helical" evidence="1">
    <location>
        <begin position="130"/>
        <end position="153"/>
    </location>
</feature>
<dbReference type="EMBL" id="HBUF01167211">
    <property type="protein sequence ID" value="CAG6651351.1"/>
    <property type="molecule type" value="Transcribed_RNA"/>
</dbReference>
<keyword evidence="1" id="KW-1133">Transmembrane helix</keyword>
<sequence>MSTLCRSTMSFDKGDICSVHTYHCCEDVFCQCHSGLSRLSTSRVVSIYCFFDMFDTFYTSTLTNIHSTRHHVIKKSISFGLHSTRQMSIDSRHCVDIVWTCLNILCPGWVSKRPLDYQARAVTNELPRSVVHYLCLCTCVCFGFTNVLSTAAIPKLGGREGKGS</sequence>